<organism evidence="2 3">
    <name type="scientific">Breznakibacter xylanolyticus</name>
    <dbReference type="NCBI Taxonomy" id="990"/>
    <lineage>
        <taxon>Bacteria</taxon>
        <taxon>Pseudomonadati</taxon>
        <taxon>Bacteroidota</taxon>
        <taxon>Bacteroidia</taxon>
        <taxon>Marinilabiliales</taxon>
        <taxon>Marinilabiliaceae</taxon>
        <taxon>Breznakibacter</taxon>
    </lineage>
</organism>
<keyword evidence="3" id="KW-1185">Reference proteome</keyword>
<dbReference type="EMBL" id="QKZK01000013">
    <property type="protein sequence ID" value="PZX16380.1"/>
    <property type="molecule type" value="Genomic_DNA"/>
</dbReference>
<dbReference type="Gene3D" id="1.25.40.10">
    <property type="entry name" value="Tetratricopeptide repeat domain"/>
    <property type="match status" value="1"/>
</dbReference>
<dbReference type="SUPFAM" id="SSF48452">
    <property type="entry name" value="TPR-like"/>
    <property type="match status" value="1"/>
</dbReference>
<dbReference type="Proteomes" id="UP000249239">
    <property type="component" value="Unassembled WGS sequence"/>
</dbReference>
<name>A0A2W7N8L9_9BACT</name>
<feature type="repeat" description="TPR" evidence="1">
    <location>
        <begin position="193"/>
        <end position="226"/>
    </location>
</feature>
<evidence type="ECO:0000256" key="1">
    <source>
        <dbReference type="PROSITE-ProRule" id="PRU00339"/>
    </source>
</evidence>
<sequence length="244" mass="28721">MERSKCICLILIWWFPLLLSGSHKEIIYRAYVRNDMVMWQQTMVRMAASSSLSIDDKMELLNYYYGYIGWAIGKMRTDEASQYLDDAWELLEKLEAQNVYPSMTSAYRSAFYGFAIGLSNYKAPFYGPRSITSVKKALAMDSLNWFATMQYAHVLYYMPEIFGGSKTQALSLYVRSEQIYESNDFIAGDWNYLNLLVTIGRVYDEMNNLAQARRYYEKAMFVEPQFWWVKEKLYPELLKRIAPQ</sequence>
<protein>
    <submittedName>
        <fullName evidence="2">Uncharacterized protein</fullName>
    </submittedName>
</protein>
<dbReference type="AlphaFoldDB" id="A0A2W7N8L9"/>
<reference evidence="2 3" key="1">
    <citation type="submission" date="2018-06" db="EMBL/GenBank/DDBJ databases">
        <title>Genomic Encyclopedia of Archaeal and Bacterial Type Strains, Phase II (KMG-II): from individual species to whole genera.</title>
        <authorList>
            <person name="Goeker M."/>
        </authorList>
    </citation>
    <scope>NUCLEOTIDE SEQUENCE [LARGE SCALE GENOMIC DNA]</scope>
    <source>
        <strain evidence="2 3">DSM 6779</strain>
    </source>
</reference>
<evidence type="ECO:0000313" key="3">
    <source>
        <dbReference type="Proteomes" id="UP000249239"/>
    </source>
</evidence>
<keyword evidence="1" id="KW-0802">TPR repeat</keyword>
<gene>
    <name evidence="2" type="ORF">LX69_01874</name>
</gene>
<dbReference type="InterPro" id="IPR011990">
    <property type="entry name" value="TPR-like_helical_dom_sf"/>
</dbReference>
<evidence type="ECO:0000313" key="2">
    <source>
        <dbReference type="EMBL" id="PZX16380.1"/>
    </source>
</evidence>
<dbReference type="InterPro" id="IPR019734">
    <property type="entry name" value="TPR_rpt"/>
</dbReference>
<proteinExistence type="predicted"/>
<comment type="caution">
    <text evidence="2">The sequence shown here is derived from an EMBL/GenBank/DDBJ whole genome shotgun (WGS) entry which is preliminary data.</text>
</comment>
<dbReference type="PROSITE" id="PS50005">
    <property type="entry name" value="TPR"/>
    <property type="match status" value="1"/>
</dbReference>
<accession>A0A2W7N8L9</accession>